<dbReference type="EMBL" id="JABXJK010000048">
    <property type="protein sequence ID" value="MBA0972761.1"/>
    <property type="molecule type" value="Genomic_DNA"/>
</dbReference>
<dbReference type="EMBL" id="JASUBT010000013">
    <property type="protein sequence ID" value="MDL4937158.1"/>
    <property type="molecule type" value="Genomic_DNA"/>
</dbReference>
<feature type="region of interest" description="Disordered" evidence="1">
    <location>
        <begin position="48"/>
        <end position="85"/>
    </location>
</feature>
<reference evidence="4 6" key="2">
    <citation type="submission" date="2023-06" db="EMBL/GenBank/DDBJ databases">
        <title>Acute promotion of culturable opportunistic pathogens and persistent increase of antibiotic resistance following antibiotic exposure in mouse gut microbiota.</title>
        <authorList>
            <person name="Li L."/>
            <person name="Wang B."/>
            <person name="Sun Y."/>
            <person name="Wang M."/>
            <person name="Xu H."/>
        </authorList>
    </citation>
    <scope>NUCLEOTIDE SEQUENCE [LARGE SCALE GENOMIC DNA]</scope>
    <source>
        <strain evidence="4 6">CRI2_2</strain>
    </source>
</reference>
<dbReference type="AlphaFoldDB" id="A0ABD4ZWN7"/>
<keyword evidence="2" id="KW-0732">Signal</keyword>
<evidence type="ECO:0000313" key="4">
    <source>
        <dbReference type="EMBL" id="MDL4937158.1"/>
    </source>
</evidence>
<dbReference type="RefSeq" id="WP_176333683.1">
    <property type="nucleotide sequence ID" value="NZ_CAJSZC010000008.1"/>
</dbReference>
<evidence type="ECO:0000313" key="3">
    <source>
        <dbReference type="EMBL" id="MBA0972761.1"/>
    </source>
</evidence>
<dbReference type="Proteomes" id="UP000571857">
    <property type="component" value="Unassembled WGS sequence"/>
</dbReference>
<organism evidence="4 6">
    <name type="scientific">Enterococcus gallinarum</name>
    <dbReference type="NCBI Taxonomy" id="1353"/>
    <lineage>
        <taxon>Bacteria</taxon>
        <taxon>Bacillati</taxon>
        <taxon>Bacillota</taxon>
        <taxon>Bacilli</taxon>
        <taxon>Lactobacillales</taxon>
        <taxon>Enterococcaceae</taxon>
        <taxon>Enterococcus</taxon>
    </lineage>
</organism>
<gene>
    <name evidence="3" type="ORF">HWH42_09235</name>
    <name evidence="4" type="ORF">QRX88_15755</name>
</gene>
<dbReference type="Proteomes" id="UP001241571">
    <property type="component" value="Unassembled WGS sequence"/>
</dbReference>
<reference evidence="3 5" key="1">
    <citation type="submission" date="2020-06" db="EMBL/GenBank/DDBJ databases">
        <title>Crossreactivity between MHC class I-restricted antigens from cancer cells and an enterococcal bacteriophage.</title>
        <authorList>
            <person name="Fluckiger A."/>
            <person name="Daillere R."/>
            <person name="Sassi M."/>
            <person name="Cattoir V."/>
            <person name="Kroemer G."/>
            <person name="Zitvogel L."/>
        </authorList>
    </citation>
    <scope>NUCLEOTIDE SEQUENCE [LARGE SCALE GENOMIC DNA]</scope>
    <source>
        <strain evidence="3 5">EG4</strain>
    </source>
</reference>
<proteinExistence type="predicted"/>
<evidence type="ECO:0000313" key="6">
    <source>
        <dbReference type="Proteomes" id="UP001241571"/>
    </source>
</evidence>
<accession>A0ABD4ZWN7</accession>
<protein>
    <recommendedName>
        <fullName evidence="7">Secreted protein</fullName>
    </recommendedName>
</protein>
<evidence type="ECO:0000256" key="1">
    <source>
        <dbReference type="SAM" id="MobiDB-lite"/>
    </source>
</evidence>
<evidence type="ECO:0008006" key="7">
    <source>
        <dbReference type="Google" id="ProtNLM"/>
    </source>
</evidence>
<name>A0ABD4ZWN7_ENTGA</name>
<evidence type="ECO:0000256" key="2">
    <source>
        <dbReference type="SAM" id="SignalP"/>
    </source>
</evidence>
<feature type="signal peptide" evidence="2">
    <location>
        <begin position="1"/>
        <end position="27"/>
    </location>
</feature>
<comment type="caution">
    <text evidence="4">The sequence shown here is derived from an EMBL/GenBank/DDBJ whole genome shotgun (WGS) entry which is preliminary data.</text>
</comment>
<sequence>MKKTFFLMIALGAIGIVGVGTSNNAHADEVSTDSSTIVQAESVLDESVFGGSTNEGHSITKRDKGDNPYNRPKRKHPNKLSNPGKFEKCVAQGVTGAALTGGSPLGFLGGVGQCMLWQK</sequence>
<evidence type="ECO:0000313" key="5">
    <source>
        <dbReference type="Proteomes" id="UP000571857"/>
    </source>
</evidence>
<feature type="chain" id="PRO_5044726014" description="Secreted protein" evidence="2">
    <location>
        <begin position="28"/>
        <end position="119"/>
    </location>
</feature>